<dbReference type="Proteomes" id="UP000229497">
    <property type="component" value="Unassembled WGS sequence"/>
</dbReference>
<name>A0A2H0KJT4_9BACT</name>
<dbReference type="AlphaFoldDB" id="A0A2H0KJT4"/>
<dbReference type="EMBL" id="PCVK01000086">
    <property type="protein sequence ID" value="PIQ71511.1"/>
    <property type="molecule type" value="Genomic_DNA"/>
</dbReference>
<comment type="caution">
    <text evidence="1">The sequence shown here is derived from an EMBL/GenBank/DDBJ whole genome shotgun (WGS) entry which is preliminary data.</text>
</comment>
<proteinExistence type="predicted"/>
<evidence type="ECO:0000313" key="1">
    <source>
        <dbReference type="EMBL" id="PIQ71511.1"/>
    </source>
</evidence>
<protein>
    <submittedName>
        <fullName evidence="1">Uncharacterized protein</fullName>
    </submittedName>
</protein>
<gene>
    <name evidence="1" type="ORF">COV87_03000</name>
</gene>
<organism evidence="1 2">
    <name type="scientific">Candidatus Roizmanbacteria bacterium CG11_big_fil_rev_8_21_14_0_20_37_16</name>
    <dbReference type="NCBI Taxonomy" id="1974857"/>
    <lineage>
        <taxon>Bacteria</taxon>
        <taxon>Candidatus Roizmaniibacteriota</taxon>
    </lineage>
</organism>
<evidence type="ECO:0000313" key="2">
    <source>
        <dbReference type="Proteomes" id="UP000229497"/>
    </source>
</evidence>
<sequence>MQTQKIQITLTPEEVAALAIRGKTLGYNVTKYVKFIVSREAFETVESFPVFKMGTILEKKTLKALKEYEKGRSKKLLSIDEL</sequence>
<reference evidence="1 2" key="1">
    <citation type="submission" date="2017-09" db="EMBL/GenBank/DDBJ databases">
        <title>Depth-based differentiation of microbial function through sediment-hosted aquifers and enrichment of novel symbionts in the deep terrestrial subsurface.</title>
        <authorList>
            <person name="Probst A.J."/>
            <person name="Ladd B."/>
            <person name="Jarett J.K."/>
            <person name="Geller-Mcgrath D.E."/>
            <person name="Sieber C.M."/>
            <person name="Emerson J.B."/>
            <person name="Anantharaman K."/>
            <person name="Thomas B.C."/>
            <person name="Malmstrom R."/>
            <person name="Stieglmeier M."/>
            <person name="Klingl A."/>
            <person name="Woyke T."/>
            <person name="Ryan C.M."/>
            <person name="Banfield J.F."/>
        </authorList>
    </citation>
    <scope>NUCLEOTIDE SEQUENCE [LARGE SCALE GENOMIC DNA]</scope>
    <source>
        <strain evidence="1">CG11_big_fil_rev_8_21_14_0_20_37_16</strain>
    </source>
</reference>
<accession>A0A2H0KJT4</accession>